<dbReference type="Proteomes" id="UP001589894">
    <property type="component" value="Unassembled WGS sequence"/>
</dbReference>
<name>A0ABV6NXT6_9ACTN</name>
<dbReference type="RefSeq" id="WP_377339505.1">
    <property type="nucleotide sequence ID" value="NZ_JBHLUE010000011.1"/>
</dbReference>
<evidence type="ECO:0000313" key="3">
    <source>
        <dbReference type="EMBL" id="MFC0565589.1"/>
    </source>
</evidence>
<evidence type="ECO:0000256" key="1">
    <source>
        <dbReference type="SAM" id="MobiDB-lite"/>
    </source>
</evidence>
<accession>A0ABV6NXT6</accession>
<feature type="transmembrane region" description="Helical" evidence="2">
    <location>
        <begin position="41"/>
        <end position="59"/>
    </location>
</feature>
<keyword evidence="2" id="KW-0812">Transmembrane</keyword>
<keyword evidence="2" id="KW-0472">Membrane</keyword>
<keyword evidence="2" id="KW-1133">Transmembrane helix</keyword>
<proteinExistence type="predicted"/>
<comment type="caution">
    <text evidence="3">The sequence shown here is derived from an EMBL/GenBank/DDBJ whole genome shotgun (WGS) entry which is preliminary data.</text>
</comment>
<sequence>MDDNTERASGAAGGPDDALVEETEQEEKRSAAARLFDVRRVIGGLFTLYGLIVTLMGLFDSKAEIDKAQGVHINLWAGLIMLAFGLFMLGWAMLRPTDAPEPHDGD</sequence>
<feature type="transmembrane region" description="Helical" evidence="2">
    <location>
        <begin position="71"/>
        <end position="94"/>
    </location>
</feature>
<protein>
    <submittedName>
        <fullName evidence="3">Uncharacterized protein</fullName>
    </submittedName>
</protein>
<organism evidence="3 4">
    <name type="scientific">Plantactinospora siamensis</name>
    <dbReference type="NCBI Taxonomy" id="555372"/>
    <lineage>
        <taxon>Bacteria</taxon>
        <taxon>Bacillati</taxon>
        <taxon>Actinomycetota</taxon>
        <taxon>Actinomycetes</taxon>
        <taxon>Micromonosporales</taxon>
        <taxon>Micromonosporaceae</taxon>
        <taxon>Plantactinospora</taxon>
    </lineage>
</organism>
<dbReference type="EMBL" id="JBHLUE010000011">
    <property type="protein sequence ID" value="MFC0565589.1"/>
    <property type="molecule type" value="Genomic_DNA"/>
</dbReference>
<evidence type="ECO:0000313" key="4">
    <source>
        <dbReference type="Proteomes" id="UP001589894"/>
    </source>
</evidence>
<reference evidence="3 4" key="1">
    <citation type="submission" date="2024-09" db="EMBL/GenBank/DDBJ databases">
        <authorList>
            <person name="Sun Q."/>
            <person name="Mori K."/>
        </authorList>
    </citation>
    <scope>NUCLEOTIDE SEQUENCE [LARGE SCALE GENOMIC DNA]</scope>
    <source>
        <strain evidence="3 4">TBRC 2205</strain>
    </source>
</reference>
<evidence type="ECO:0000256" key="2">
    <source>
        <dbReference type="SAM" id="Phobius"/>
    </source>
</evidence>
<keyword evidence="4" id="KW-1185">Reference proteome</keyword>
<gene>
    <name evidence="3" type="ORF">ACFFHU_15785</name>
</gene>
<feature type="region of interest" description="Disordered" evidence="1">
    <location>
        <begin position="1"/>
        <end position="25"/>
    </location>
</feature>